<reference evidence="2 3" key="1">
    <citation type="submission" date="2019-12" db="EMBL/GenBank/DDBJ databases">
        <title>Full genome sequence of a Bacillus safensis strain isolated from commercially available natto in Indonesia.</title>
        <authorList>
            <person name="Yoshida M."/>
            <person name="Uomi M."/>
            <person name="Waturangi D."/>
            <person name="Ekaputri J.J."/>
            <person name="Setiamarga D.H.E."/>
        </authorList>
    </citation>
    <scope>NUCLEOTIDE SEQUENCE [LARGE SCALE GENOMIC DNA]</scope>
    <source>
        <strain evidence="2 3">IDN1</strain>
    </source>
</reference>
<sequence>MNVALSPEEEIEETEEDEEVETSTTYRIDFETGRLTGETISGIEAIRQFVYMTLRTERYAHPIYSHDIGTEIQELLTDTEATDEYKEMEIPRLLEEALLVDERIDHIEELEVTKQNASFHVKLAIVTDEGTLEIEEVMEGDV</sequence>
<name>A0A5S9MEC5_BACIA</name>
<evidence type="ECO:0000313" key="3">
    <source>
        <dbReference type="Proteomes" id="UP000464658"/>
    </source>
</evidence>
<protein>
    <recommendedName>
        <fullName evidence="4">Phage portal protein</fullName>
    </recommendedName>
</protein>
<gene>
    <name evidence="2" type="primary">yqbS_2</name>
    <name evidence="2" type="ORF">BsIDN1_54550</name>
</gene>
<accession>A0A5S9MEC5</accession>
<evidence type="ECO:0008006" key="4">
    <source>
        <dbReference type="Google" id="ProtNLM"/>
    </source>
</evidence>
<dbReference type="InterPro" id="IPR020288">
    <property type="entry name" value="Sheath_initiator"/>
</dbReference>
<dbReference type="Pfam" id="PF10934">
    <property type="entry name" value="Sheath_initiator"/>
    <property type="match status" value="1"/>
</dbReference>
<feature type="region of interest" description="Disordered" evidence="1">
    <location>
        <begin position="1"/>
        <end position="24"/>
    </location>
</feature>
<dbReference type="AlphaFoldDB" id="A0A5S9MEC5"/>
<feature type="compositionally biased region" description="Acidic residues" evidence="1">
    <location>
        <begin position="7"/>
        <end position="21"/>
    </location>
</feature>
<proteinExistence type="predicted"/>
<evidence type="ECO:0000256" key="1">
    <source>
        <dbReference type="SAM" id="MobiDB-lite"/>
    </source>
</evidence>
<organism evidence="2 3">
    <name type="scientific">Bacillus safensis</name>
    <dbReference type="NCBI Taxonomy" id="561879"/>
    <lineage>
        <taxon>Bacteria</taxon>
        <taxon>Bacillati</taxon>
        <taxon>Bacillota</taxon>
        <taxon>Bacilli</taxon>
        <taxon>Bacillales</taxon>
        <taxon>Bacillaceae</taxon>
        <taxon>Bacillus</taxon>
    </lineage>
</organism>
<evidence type="ECO:0000313" key="2">
    <source>
        <dbReference type="EMBL" id="BBP91837.1"/>
    </source>
</evidence>
<dbReference type="EMBL" id="AP021906">
    <property type="protein sequence ID" value="BBP91837.1"/>
    <property type="molecule type" value="Genomic_DNA"/>
</dbReference>
<dbReference type="Proteomes" id="UP000464658">
    <property type="component" value="Chromosome"/>
</dbReference>